<dbReference type="Gene3D" id="3.40.50.410">
    <property type="entry name" value="von Willebrand factor, type A domain"/>
    <property type="match status" value="1"/>
</dbReference>
<gene>
    <name evidence="3" type="ORF">Q31a_06830</name>
</gene>
<dbReference type="Proteomes" id="UP000318017">
    <property type="component" value="Chromosome"/>
</dbReference>
<dbReference type="EMBL" id="CP036298">
    <property type="protein sequence ID" value="QDV22398.1"/>
    <property type="molecule type" value="Genomic_DNA"/>
</dbReference>
<evidence type="ECO:0000259" key="2">
    <source>
        <dbReference type="PROSITE" id="PS50234"/>
    </source>
</evidence>
<accession>A0A518G1B9</accession>
<organism evidence="3 4">
    <name type="scientific">Aureliella helgolandensis</name>
    <dbReference type="NCBI Taxonomy" id="2527968"/>
    <lineage>
        <taxon>Bacteria</taxon>
        <taxon>Pseudomonadati</taxon>
        <taxon>Planctomycetota</taxon>
        <taxon>Planctomycetia</taxon>
        <taxon>Pirellulales</taxon>
        <taxon>Pirellulaceae</taxon>
        <taxon>Aureliella</taxon>
    </lineage>
</organism>
<dbReference type="PROSITE" id="PS50234">
    <property type="entry name" value="VWFA"/>
    <property type="match status" value="1"/>
</dbReference>
<evidence type="ECO:0000313" key="4">
    <source>
        <dbReference type="Proteomes" id="UP000318017"/>
    </source>
</evidence>
<sequence length="408" mass="44098">MKSNRKFQLQSNLLASRRRGAAMMLILGMLFVFAIAAAITVDFSYMQLVRTELRVATDSAAKAGAEALARTEDVDLARSEAVRYASMNSVAGQPLAIAESDVILGRLVESGGGRWQFSPGGFPPNAVRVDANTGGDALHPAIPLHFGRILGRSTFTPRSEATAGQQQVEVCLCLDRSGSMLFDMTGVDYEYAPNNPYLSNFTAWGDMWRNHLSAPHPTQSRWAVLRGAVQIFYDEAALYTPAPKTSLVTWASDYTMPISPGTVFQSATLNVGLPQSDSTTFAQQRSLVTNAINSLNTKPMMGGTHLSAGVDLAVGHLTGGQSSSFSNKIVILLTDGQWNAGRTPQQVGTDARNAGVVIHAVTMLTNLQNDVRQMAEMTGGRYYSTTNETELRDAFRELARSLPIVIVE</sequence>
<feature type="domain" description="VWFA" evidence="2">
    <location>
        <begin position="169"/>
        <end position="398"/>
    </location>
</feature>
<evidence type="ECO:0000256" key="1">
    <source>
        <dbReference type="SAM" id="Phobius"/>
    </source>
</evidence>
<proteinExistence type="predicted"/>
<dbReference type="InterPro" id="IPR036465">
    <property type="entry name" value="vWFA_dom_sf"/>
</dbReference>
<dbReference type="Pfam" id="PF00092">
    <property type="entry name" value="VWA"/>
    <property type="match status" value="1"/>
</dbReference>
<dbReference type="KEGG" id="ahel:Q31a_06830"/>
<reference evidence="3 4" key="1">
    <citation type="submission" date="2019-02" db="EMBL/GenBank/DDBJ databases">
        <title>Deep-cultivation of Planctomycetes and their phenomic and genomic characterization uncovers novel biology.</title>
        <authorList>
            <person name="Wiegand S."/>
            <person name="Jogler M."/>
            <person name="Boedeker C."/>
            <person name="Pinto D."/>
            <person name="Vollmers J."/>
            <person name="Rivas-Marin E."/>
            <person name="Kohn T."/>
            <person name="Peeters S.H."/>
            <person name="Heuer A."/>
            <person name="Rast P."/>
            <person name="Oberbeckmann S."/>
            <person name="Bunk B."/>
            <person name="Jeske O."/>
            <person name="Meyerdierks A."/>
            <person name="Storesund J.E."/>
            <person name="Kallscheuer N."/>
            <person name="Luecker S."/>
            <person name="Lage O.M."/>
            <person name="Pohl T."/>
            <person name="Merkel B.J."/>
            <person name="Hornburger P."/>
            <person name="Mueller R.-W."/>
            <person name="Bruemmer F."/>
            <person name="Labrenz M."/>
            <person name="Spormann A.M."/>
            <person name="Op den Camp H."/>
            <person name="Overmann J."/>
            <person name="Amann R."/>
            <person name="Jetten M.S.M."/>
            <person name="Mascher T."/>
            <person name="Medema M.H."/>
            <person name="Devos D.P."/>
            <person name="Kaster A.-K."/>
            <person name="Ovreas L."/>
            <person name="Rohde M."/>
            <person name="Galperin M.Y."/>
            <person name="Jogler C."/>
        </authorList>
    </citation>
    <scope>NUCLEOTIDE SEQUENCE [LARGE SCALE GENOMIC DNA]</scope>
    <source>
        <strain evidence="3 4">Q31a</strain>
    </source>
</reference>
<dbReference type="SMART" id="SM00327">
    <property type="entry name" value="VWA"/>
    <property type="match status" value="1"/>
</dbReference>
<keyword evidence="1" id="KW-1133">Transmembrane helix</keyword>
<dbReference type="Pfam" id="PF13400">
    <property type="entry name" value="Tad"/>
    <property type="match status" value="1"/>
</dbReference>
<keyword evidence="1" id="KW-0472">Membrane</keyword>
<evidence type="ECO:0000313" key="3">
    <source>
        <dbReference type="EMBL" id="QDV22398.1"/>
    </source>
</evidence>
<name>A0A518G1B9_9BACT</name>
<protein>
    <submittedName>
        <fullName evidence="3">von Willebrand factor type A domain protein</fullName>
    </submittedName>
</protein>
<keyword evidence="4" id="KW-1185">Reference proteome</keyword>
<keyword evidence="1" id="KW-0812">Transmembrane</keyword>
<dbReference type="SUPFAM" id="SSF53300">
    <property type="entry name" value="vWA-like"/>
    <property type="match status" value="1"/>
</dbReference>
<dbReference type="OrthoDB" id="242905at2"/>
<dbReference type="RefSeq" id="WP_145073900.1">
    <property type="nucleotide sequence ID" value="NZ_CP036298.1"/>
</dbReference>
<dbReference type="InterPro" id="IPR028087">
    <property type="entry name" value="Tad_N"/>
</dbReference>
<feature type="transmembrane region" description="Helical" evidence="1">
    <location>
        <begin position="21"/>
        <end position="41"/>
    </location>
</feature>
<dbReference type="AlphaFoldDB" id="A0A518G1B9"/>
<dbReference type="InterPro" id="IPR002035">
    <property type="entry name" value="VWF_A"/>
</dbReference>